<dbReference type="InterPro" id="IPR008279">
    <property type="entry name" value="PEP-util_enz_mobile_dom"/>
</dbReference>
<feature type="binding site" evidence="20">
    <location>
        <position position="428"/>
    </location>
    <ligand>
        <name>Mg(2+)</name>
        <dbReference type="ChEBI" id="CHEBI:18420"/>
    </ligand>
</feature>
<evidence type="ECO:0000256" key="17">
    <source>
        <dbReference type="PIRNR" id="PIRNR000732"/>
    </source>
</evidence>
<sequence>MEGLGTSVGIGIGKVLIYKEPKMDIVKENILDLELEMSRLENALKKAIKEIEHIYNTTLTTVGEKEAEIFTAHKMILEDPEYIGSIKEKIRTENINSEWAIKEVTNFYIEIFNNIEDEYIKERVQDIKDVSNRILKILLNIEAKDLTSITEKTIIVAHDLTPSDTAQINKEMVVGIVTEIGGRTSHTSIMARTMNIPAISGVENIINMVEDNDVMIVDGSTGDILVNPIDEDIIIYESKQKEFIELRKRLEEMKGKESISKDGYKVEIAGNIGTLEDIDKVIENDGEGVGLYRTEFLYMYRDRLPTEEEQFEAYKVVAEKLGQKPLVIRTLDVGGDKEIPYLNIPKEMNPFLGYRAIRYCLENAEIFRTQLRAILRASAYGNIKIMFPMISDIKEVREGKKIIKGVMEELRKENILFNENIEIGIMVEIPAVAVHSRVFAKEVDFFSIGTNDLIQYSLAVDRGNQHISHLYNQFHPAVLSLIKMTIDNGHKEGIWVGMCGEVAGDEKLIPLLLAMGLDEFSMNSSSILKARHLIRNISKEEMESILDEILSLPTAEDVEKFIDENIMINILPI</sequence>
<evidence type="ECO:0000256" key="21">
    <source>
        <dbReference type="SAM" id="Coils"/>
    </source>
</evidence>
<feature type="binding site" evidence="19">
    <location>
        <position position="462"/>
    </location>
    <ligand>
        <name>phosphoenolpyruvate</name>
        <dbReference type="ChEBI" id="CHEBI:58702"/>
    </ligand>
</feature>
<dbReference type="EMBL" id="VUNQ01000008">
    <property type="protein sequence ID" value="MSU00910.1"/>
    <property type="molecule type" value="Genomic_DNA"/>
</dbReference>
<keyword evidence="11 17" id="KW-0808">Transferase</keyword>
<comment type="subcellular location">
    <subcellularLocation>
        <location evidence="4 17">Cytoplasm</location>
    </subcellularLocation>
</comment>
<dbReference type="PANTHER" id="PTHR46244:SF3">
    <property type="entry name" value="PHOSPHOENOLPYRUVATE-PROTEIN PHOSPHOTRANSFERASE"/>
    <property type="match status" value="1"/>
</dbReference>
<evidence type="ECO:0000256" key="18">
    <source>
        <dbReference type="PIRSR" id="PIRSR000732-1"/>
    </source>
</evidence>
<comment type="caution">
    <text evidence="25">The sequence shown here is derived from an EMBL/GenBank/DDBJ whole genome shotgun (WGS) entry which is preliminary data.</text>
</comment>
<evidence type="ECO:0000256" key="8">
    <source>
        <dbReference type="ARBA" id="ARBA00022448"/>
    </source>
</evidence>
<dbReference type="Pfam" id="PF02896">
    <property type="entry name" value="PEP-utilizers_C"/>
    <property type="match status" value="1"/>
</dbReference>
<evidence type="ECO:0000256" key="7">
    <source>
        <dbReference type="ARBA" id="ARBA00016544"/>
    </source>
</evidence>
<keyword evidence="10 17" id="KW-0762">Sugar transport</keyword>
<evidence type="ECO:0000256" key="16">
    <source>
        <dbReference type="ARBA" id="ARBA00033235"/>
    </source>
</evidence>
<dbReference type="SUPFAM" id="SSF52009">
    <property type="entry name" value="Phosphohistidine domain"/>
    <property type="match status" value="1"/>
</dbReference>
<keyword evidence="15 17" id="KW-0460">Magnesium</keyword>
<dbReference type="InterPro" id="IPR018274">
    <property type="entry name" value="PEP_util_AS"/>
</dbReference>
<dbReference type="InterPro" id="IPR006318">
    <property type="entry name" value="PTS_EI-like"/>
</dbReference>
<dbReference type="SUPFAM" id="SSF51621">
    <property type="entry name" value="Phosphoenolpyruvate/pyruvate domain"/>
    <property type="match status" value="1"/>
</dbReference>
<feature type="domain" description="PEP-utilising enzyme C-terminal" evidence="23">
    <location>
        <begin position="249"/>
        <end position="537"/>
    </location>
</feature>
<evidence type="ECO:0000259" key="22">
    <source>
        <dbReference type="Pfam" id="PF00391"/>
    </source>
</evidence>
<dbReference type="GO" id="GO:0009401">
    <property type="term" value="P:phosphoenolpyruvate-dependent sugar phosphotransferase system"/>
    <property type="evidence" value="ECO:0007669"/>
    <property type="project" value="UniProtKB-KW"/>
</dbReference>
<protein>
    <recommendedName>
        <fullName evidence="7 17">Phosphoenolpyruvate-protein phosphotransferase</fullName>
        <ecNumber evidence="6 17">2.7.3.9</ecNumber>
    </recommendedName>
    <alternativeName>
        <fullName evidence="16 17">Phosphotransferase system, enzyme I</fullName>
    </alternativeName>
</protein>
<dbReference type="PROSITE" id="PS00742">
    <property type="entry name" value="PEP_ENZYMES_2"/>
    <property type="match status" value="1"/>
</dbReference>
<comment type="similarity">
    <text evidence="5 17">Belongs to the PEP-utilizing enzyme family.</text>
</comment>
<keyword evidence="13 17" id="KW-0479">Metal-binding</keyword>
<dbReference type="InterPro" id="IPR024692">
    <property type="entry name" value="PTS_EI"/>
</dbReference>
<evidence type="ECO:0000256" key="14">
    <source>
        <dbReference type="ARBA" id="ARBA00022777"/>
    </source>
</evidence>
<dbReference type="Pfam" id="PF00391">
    <property type="entry name" value="PEP-utilizers"/>
    <property type="match status" value="1"/>
</dbReference>
<keyword evidence="25" id="KW-0670">Pyruvate</keyword>
<feature type="active site" description="Tele-phosphohistidine intermediate" evidence="18">
    <location>
        <position position="186"/>
    </location>
</feature>
<dbReference type="PANTHER" id="PTHR46244">
    <property type="entry name" value="PHOSPHOENOLPYRUVATE-PROTEIN PHOSPHOTRANSFERASE"/>
    <property type="match status" value="1"/>
</dbReference>
<dbReference type="Proteomes" id="UP000469523">
    <property type="component" value="Unassembled WGS sequence"/>
</dbReference>
<dbReference type="PIRSF" id="PIRSF000732">
    <property type="entry name" value="PTS_enzyme_I"/>
    <property type="match status" value="1"/>
</dbReference>
<evidence type="ECO:0000313" key="26">
    <source>
        <dbReference type="Proteomes" id="UP000469523"/>
    </source>
</evidence>
<dbReference type="PRINTS" id="PR01736">
    <property type="entry name" value="PHPHTRNFRASE"/>
</dbReference>
<evidence type="ECO:0000256" key="13">
    <source>
        <dbReference type="ARBA" id="ARBA00022723"/>
    </source>
</evidence>
<proteinExistence type="inferred from homology"/>
<dbReference type="GO" id="GO:0008965">
    <property type="term" value="F:phosphoenolpyruvate-protein phosphotransferase activity"/>
    <property type="evidence" value="ECO:0007669"/>
    <property type="project" value="UniProtKB-EC"/>
</dbReference>
<comment type="function">
    <text evidence="3 17">General (non sugar-specific) component of the phosphoenolpyruvate-dependent sugar phosphotransferase system (sugar PTS). This major carbohydrate active-transport system catalyzes the phosphorylation of incoming sugar substrates concomitantly with their translocation across the cell membrane. Enzyme I transfers the phosphoryl group from phosphoenolpyruvate (PEP) to the phosphoryl carrier protein (HPr).</text>
</comment>
<dbReference type="GO" id="GO:0046872">
    <property type="term" value="F:metal ion binding"/>
    <property type="evidence" value="ECO:0007669"/>
    <property type="project" value="UniProtKB-KW"/>
</dbReference>
<evidence type="ECO:0000256" key="2">
    <source>
        <dbReference type="ARBA" id="ARBA00001946"/>
    </source>
</evidence>
<evidence type="ECO:0000256" key="15">
    <source>
        <dbReference type="ARBA" id="ARBA00022842"/>
    </source>
</evidence>
<dbReference type="Gene3D" id="3.20.20.60">
    <property type="entry name" value="Phosphoenolpyruvate-binding domains"/>
    <property type="match status" value="1"/>
</dbReference>
<dbReference type="InterPro" id="IPR036637">
    <property type="entry name" value="Phosphohistidine_dom_sf"/>
</dbReference>
<feature type="binding site" evidence="19">
    <location>
        <position position="293"/>
    </location>
    <ligand>
        <name>phosphoenolpyruvate</name>
        <dbReference type="ChEBI" id="CHEBI:58702"/>
    </ligand>
</feature>
<dbReference type="InterPro" id="IPR036618">
    <property type="entry name" value="PtsI_HPr-bd_sf"/>
</dbReference>
<evidence type="ECO:0000256" key="3">
    <source>
        <dbReference type="ARBA" id="ARBA00002728"/>
    </source>
</evidence>
<feature type="binding site" evidence="19">
    <location>
        <position position="329"/>
    </location>
    <ligand>
        <name>phosphoenolpyruvate</name>
        <dbReference type="ChEBI" id="CHEBI:58702"/>
    </ligand>
</feature>
<evidence type="ECO:0000256" key="12">
    <source>
        <dbReference type="ARBA" id="ARBA00022683"/>
    </source>
</evidence>
<dbReference type="GO" id="GO:0016301">
    <property type="term" value="F:kinase activity"/>
    <property type="evidence" value="ECO:0007669"/>
    <property type="project" value="UniProtKB-KW"/>
</dbReference>
<feature type="domain" description="Phosphotransferase system enzyme I N-terminal" evidence="24">
    <location>
        <begin position="2"/>
        <end position="123"/>
    </location>
</feature>
<dbReference type="Pfam" id="PF05524">
    <property type="entry name" value="PEP-utilisers_N"/>
    <property type="match status" value="1"/>
</dbReference>
<evidence type="ECO:0000259" key="23">
    <source>
        <dbReference type="Pfam" id="PF02896"/>
    </source>
</evidence>
<dbReference type="Gene3D" id="1.10.274.10">
    <property type="entry name" value="PtsI, HPr-binding domain"/>
    <property type="match status" value="1"/>
</dbReference>
<evidence type="ECO:0000256" key="9">
    <source>
        <dbReference type="ARBA" id="ARBA00022490"/>
    </source>
</evidence>
<dbReference type="InterPro" id="IPR015813">
    <property type="entry name" value="Pyrv/PenolPyrv_kinase-like_dom"/>
</dbReference>
<dbReference type="SUPFAM" id="SSF47831">
    <property type="entry name" value="Enzyme I of the PEP:sugar phosphotransferase system HPr-binding (sub)domain"/>
    <property type="match status" value="1"/>
</dbReference>
<comment type="cofactor">
    <cofactor evidence="2 17 20">
        <name>Mg(2+)</name>
        <dbReference type="ChEBI" id="CHEBI:18420"/>
    </cofactor>
</comment>
<evidence type="ECO:0000256" key="5">
    <source>
        <dbReference type="ARBA" id="ARBA00007837"/>
    </source>
</evidence>
<dbReference type="PROSITE" id="PS00370">
    <property type="entry name" value="PEP_ENZYMES_PHOS_SITE"/>
    <property type="match status" value="1"/>
</dbReference>
<dbReference type="InterPro" id="IPR008731">
    <property type="entry name" value="PTS_EIN"/>
</dbReference>
<dbReference type="NCBIfam" id="TIGR01417">
    <property type="entry name" value="PTS_I_fam"/>
    <property type="match status" value="1"/>
</dbReference>
<reference evidence="25 26" key="1">
    <citation type="submission" date="2019-09" db="EMBL/GenBank/DDBJ databases">
        <title>In-depth cultivation of the pig gut microbiome towards novel bacterial diversity and tailored functional studies.</title>
        <authorList>
            <person name="Wylensek D."/>
            <person name="Hitch T.C.A."/>
            <person name="Clavel T."/>
        </authorList>
    </citation>
    <scope>NUCLEOTIDE SEQUENCE [LARGE SCALE GENOMIC DNA]</scope>
    <source>
        <strain evidence="25 26">WCA3-693-APC-4?</strain>
    </source>
</reference>
<dbReference type="RefSeq" id="WP_154439330.1">
    <property type="nucleotide sequence ID" value="NZ_JAHLPJ010000001.1"/>
</dbReference>
<evidence type="ECO:0000256" key="6">
    <source>
        <dbReference type="ARBA" id="ARBA00012232"/>
    </source>
</evidence>
<accession>A0A6N7XYP1</accession>
<evidence type="ECO:0000256" key="11">
    <source>
        <dbReference type="ARBA" id="ARBA00022679"/>
    </source>
</evidence>
<feature type="binding site" evidence="20">
    <location>
        <position position="452"/>
    </location>
    <ligand>
        <name>Mg(2+)</name>
        <dbReference type="ChEBI" id="CHEBI:18420"/>
    </ligand>
</feature>
<feature type="active site" description="Proton donor" evidence="18">
    <location>
        <position position="499"/>
    </location>
</feature>
<dbReference type="InterPro" id="IPR040442">
    <property type="entry name" value="Pyrv_kinase-like_dom_sf"/>
</dbReference>
<gene>
    <name evidence="25" type="primary">ptsP</name>
    <name evidence="25" type="ORF">FYJ83_05445</name>
</gene>
<evidence type="ECO:0000256" key="1">
    <source>
        <dbReference type="ARBA" id="ARBA00000683"/>
    </source>
</evidence>
<dbReference type="FunFam" id="3.20.20.60:FF:000007">
    <property type="entry name" value="Phosphoenolpyruvate-protein phosphotransferase"/>
    <property type="match status" value="1"/>
</dbReference>
<feature type="binding site" evidence="19">
    <location>
        <begin position="451"/>
        <end position="452"/>
    </location>
    <ligand>
        <name>phosphoenolpyruvate</name>
        <dbReference type="ChEBI" id="CHEBI:58702"/>
    </ligand>
</feature>
<keyword evidence="8 17" id="KW-0813">Transport</keyword>
<keyword evidence="21" id="KW-0175">Coiled coil</keyword>
<evidence type="ECO:0000256" key="4">
    <source>
        <dbReference type="ARBA" id="ARBA00004496"/>
    </source>
</evidence>
<comment type="catalytic activity">
    <reaction evidence="1 17">
        <text>L-histidyl-[protein] + phosphoenolpyruvate = N(pros)-phospho-L-histidyl-[protein] + pyruvate</text>
        <dbReference type="Rhea" id="RHEA:23880"/>
        <dbReference type="Rhea" id="RHEA-COMP:9745"/>
        <dbReference type="Rhea" id="RHEA-COMP:9746"/>
        <dbReference type="ChEBI" id="CHEBI:15361"/>
        <dbReference type="ChEBI" id="CHEBI:29979"/>
        <dbReference type="ChEBI" id="CHEBI:58702"/>
        <dbReference type="ChEBI" id="CHEBI:64837"/>
        <dbReference type="EC" id="2.7.3.9"/>
    </reaction>
</comment>
<evidence type="ECO:0000313" key="25">
    <source>
        <dbReference type="EMBL" id="MSU00910.1"/>
    </source>
</evidence>
<dbReference type="AlphaFoldDB" id="A0A6N7XYP1"/>
<dbReference type="InterPro" id="IPR023151">
    <property type="entry name" value="PEP_util_CS"/>
</dbReference>
<evidence type="ECO:0000256" key="20">
    <source>
        <dbReference type="PIRSR" id="PIRSR000732-3"/>
    </source>
</evidence>
<evidence type="ECO:0000256" key="19">
    <source>
        <dbReference type="PIRSR" id="PIRSR000732-2"/>
    </source>
</evidence>
<keyword evidence="14 17" id="KW-0418">Kinase</keyword>
<keyword evidence="9 17" id="KW-0963">Cytoplasm</keyword>
<organism evidence="25 26">
    <name type="scientific">Tissierella pigra</name>
    <dbReference type="NCBI Taxonomy" id="2607614"/>
    <lineage>
        <taxon>Bacteria</taxon>
        <taxon>Bacillati</taxon>
        <taxon>Bacillota</taxon>
        <taxon>Tissierellia</taxon>
        <taxon>Tissierellales</taxon>
        <taxon>Tissierellaceae</taxon>
        <taxon>Tissierella</taxon>
    </lineage>
</organism>
<feature type="domain" description="PEP-utilising enzyme mobile" evidence="22">
    <location>
        <begin position="150"/>
        <end position="222"/>
    </location>
</feature>
<dbReference type="GO" id="GO:0005737">
    <property type="term" value="C:cytoplasm"/>
    <property type="evidence" value="ECO:0007669"/>
    <property type="project" value="UniProtKB-SubCell"/>
</dbReference>
<keyword evidence="26" id="KW-1185">Reference proteome</keyword>
<dbReference type="InterPro" id="IPR000121">
    <property type="entry name" value="PEP_util_C"/>
</dbReference>
<feature type="coiled-coil region" evidence="21">
    <location>
        <begin position="23"/>
        <end position="57"/>
    </location>
</feature>
<dbReference type="Gene3D" id="3.50.30.10">
    <property type="entry name" value="Phosphohistidine domain"/>
    <property type="match status" value="1"/>
</dbReference>
<evidence type="ECO:0000256" key="10">
    <source>
        <dbReference type="ARBA" id="ARBA00022597"/>
    </source>
</evidence>
<dbReference type="EC" id="2.7.3.9" evidence="6 17"/>
<keyword evidence="12 17" id="KW-0598">Phosphotransferase system</keyword>
<name>A0A6N7XYP1_9FIRM</name>
<dbReference type="InterPro" id="IPR050499">
    <property type="entry name" value="PEP-utilizing_PTS_enzyme"/>
</dbReference>
<evidence type="ECO:0000259" key="24">
    <source>
        <dbReference type="Pfam" id="PF05524"/>
    </source>
</evidence>